<dbReference type="InterPro" id="IPR036790">
    <property type="entry name" value="Frizzled_dom_sf"/>
</dbReference>
<dbReference type="InterPro" id="IPR009003">
    <property type="entry name" value="Peptidase_S1_PA"/>
</dbReference>
<dbReference type="Pfam" id="PF01392">
    <property type="entry name" value="Fz"/>
    <property type="match status" value="2"/>
</dbReference>
<dbReference type="PROSITE" id="PS50038">
    <property type="entry name" value="FZ"/>
    <property type="match status" value="2"/>
</dbReference>
<evidence type="ECO:0000256" key="2">
    <source>
        <dbReference type="ARBA" id="ARBA00022670"/>
    </source>
</evidence>
<keyword evidence="3 16" id="KW-0812">Transmembrane</keyword>
<evidence type="ECO:0000259" key="20">
    <source>
        <dbReference type="PROSITE" id="PS50287"/>
    </source>
</evidence>
<evidence type="ECO:0000256" key="11">
    <source>
        <dbReference type="ARBA" id="ARBA00023180"/>
    </source>
</evidence>
<keyword evidence="11" id="KW-0325">Glycoprotein</keyword>
<dbReference type="FunFam" id="2.40.10.10:FF:000120">
    <property type="entry name" value="Putative serine protease"/>
    <property type="match status" value="1"/>
</dbReference>
<feature type="domain" description="FZ" evidence="18">
    <location>
        <begin position="406"/>
        <end position="528"/>
    </location>
</feature>
<dbReference type="Gene3D" id="1.10.2000.10">
    <property type="entry name" value="Frizzled cysteine-rich domain"/>
    <property type="match status" value="2"/>
</dbReference>
<feature type="disulfide bond" evidence="13">
    <location>
        <begin position="541"/>
        <end position="553"/>
    </location>
</feature>
<sequence>MNSRVLREIPLRILHGKVGDERVNLLQACYDNPIFDQEDSRAYATQNGPSRTGKPGDYGADAFEDGMEGRGYATNCRVDSCHVANDYMHSLPVSPPLRNDIVFRSHRKRSRIILFLLVFLVVMAAITVGLLFHFVGTSTQTSSSISTSQVLTFTTVQGSLRIIAGPFSVYTPSLADSSSPTFIYFRNAFVFKMDTLFMSSSLANMYNKTQMLNVSGNKSHVLINFVMLPQSRFTASSMSALTDSIRSVIVSGMRTSIFVIDTGSLELKAMKPLTGYTVTPGECQPIVVSECVNQTSYNLTSVPNLLGHRSQAETEQYLKKNHNMLFVNPCHLYVTEFFCSVFVPECGPQGKQIPPCRKFCNDVLRQCHSEVLTKVNRDGSQTIFTCDDLPDSSDPQVCRQHPFENLPPGTCIPSTQFCHDKGYNQTSYPNLIGGVQVESNHHNFAIIETIQVTTRCFQHSMLFACYFFSPPCTGRPVPHNTLPVCSSLCQEFRDKCEIFLDIFDISFPKHINCSDLPDSPDPNVCVGYQEARELDDDHLTCPPGEIRCKESKCIKKSWLCDGYQDCDDNSDEANCAICPKGQVSCSPANGQCIHKNQSCDGMDDCYMSADEHFCVQIETNTAKDLLIAYNSLTTQWEEVCQDNWTQAMSSLACSQLGYQKVLTTYYTPANNSLRKSLLSERRNGSDPSRLQSYLAKGLQSCPSGFVVRLVCMDPECGTRPAYYRSPLRIMGGDDVKPGTYPWMVSLHGGRNQVFFCGATIIHEQWVMTAGHCVGEGDTTNLTYWTIKTGNTRRIAYSKHLQVRKPLAIIKHPAFSIKTVENDVALIKLDKPLAMNDFVRPICLPEMQPETGTRCYAVGWGKNSEKALFYESNLKQVPVDVTNWDYCKHATSNNEHFSGVPFNLTQTMFCAGGSSLHDACQGDSGGPLLCRKENTTDEWYQGGIVSWGVVCGTPNTPGVYTRLILYTNWIHETIANNTGP</sequence>
<dbReference type="PANTHER" id="PTHR24252">
    <property type="entry name" value="ACROSIN-RELATED"/>
    <property type="match status" value="1"/>
</dbReference>
<evidence type="ECO:0000259" key="19">
    <source>
        <dbReference type="PROSITE" id="PS50240"/>
    </source>
</evidence>
<dbReference type="PRINTS" id="PR00722">
    <property type="entry name" value="CHYMOTRYPSIN"/>
</dbReference>
<dbReference type="InterPro" id="IPR001314">
    <property type="entry name" value="Peptidase_S1A"/>
</dbReference>
<dbReference type="GO" id="GO:0004252">
    <property type="term" value="F:serine-type endopeptidase activity"/>
    <property type="evidence" value="ECO:0007669"/>
    <property type="project" value="InterPro"/>
</dbReference>
<dbReference type="SMART" id="SM00063">
    <property type="entry name" value="FRI"/>
    <property type="match status" value="2"/>
</dbReference>
<evidence type="ECO:0000256" key="7">
    <source>
        <dbReference type="ARBA" id="ARBA00022968"/>
    </source>
</evidence>
<keyword evidence="4" id="KW-0732">Signal</keyword>
<keyword evidence="9 16" id="KW-0472">Membrane</keyword>
<keyword evidence="10 13" id="KW-1015">Disulfide bond</keyword>
<dbReference type="Pfam" id="PF00057">
    <property type="entry name" value="Ldl_recept_a"/>
    <property type="match status" value="1"/>
</dbReference>
<evidence type="ECO:0000313" key="23">
    <source>
        <dbReference type="RefSeq" id="XP_055875626.1"/>
    </source>
</evidence>
<dbReference type="Pfam" id="PF00089">
    <property type="entry name" value="Trypsin"/>
    <property type="match status" value="1"/>
</dbReference>
<dbReference type="InterPro" id="IPR000082">
    <property type="entry name" value="SEA_dom"/>
</dbReference>
<keyword evidence="7" id="KW-0735">Signal-anchor</keyword>
<evidence type="ECO:0000256" key="6">
    <source>
        <dbReference type="ARBA" id="ARBA00022825"/>
    </source>
</evidence>
<dbReference type="SUPFAM" id="SSF50494">
    <property type="entry name" value="Trypsin-like serine proteases"/>
    <property type="match status" value="1"/>
</dbReference>
<feature type="domain" description="SEA" evidence="17">
    <location>
        <begin position="152"/>
        <end position="272"/>
    </location>
</feature>
<dbReference type="InterPro" id="IPR043504">
    <property type="entry name" value="Peptidase_S1_PA_chymotrypsin"/>
</dbReference>
<feature type="domain" description="FZ" evidence="18">
    <location>
        <begin position="278"/>
        <end position="414"/>
    </location>
</feature>
<evidence type="ECO:0000256" key="9">
    <source>
        <dbReference type="ARBA" id="ARBA00023136"/>
    </source>
</evidence>
<dbReference type="InterPro" id="IPR036364">
    <property type="entry name" value="SEA_dom_sf"/>
</dbReference>
<dbReference type="CDD" id="cd07066">
    <property type="entry name" value="CRD_FZ"/>
    <property type="match status" value="2"/>
</dbReference>
<dbReference type="PROSITE" id="PS50287">
    <property type="entry name" value="SRCR_2"/>
    <property type="match status" value="1"/>
</dbReference>
<dbReference type="PROSITE" id="PS50240">
    <property type="entry name" value="TRYPSIN_DOM"/>
    <property type="match status" value="1"/>
</dbReference>
<dbReference type="Pfam" id="PF15494">
    <property type="entry name" value="SRCR_2"/>
    <property type="match status" value="1"/>
</dbReference>
<dbReference type="OrthoDB" id="5979691at2759"/>
<dbReference type="GeneID" id="106062913"/>
<dbReference type="OMA" id="HYIPPCR"/>
<feature type="disulfide bond" evidence="13">
    <location>
        <begin position="599"/>
        <end position="614"/>
    </location>
</feature>
<dbReference type="SUPFAM" id="SSF57424">
    <property type="entry name" value="LDL receptor-like module"/>
    <property type="match status" value="2"/>
</dbReference>
<comment type="subcellular location">
    <subcellularLocation>
        <location evidence="1">Cell membrane</location>
        <topology evidence="1">Single-pass type II membrane protein</topology>
    </subcellularLocation>
</comment>
<evidence type="ECO:0000259" key="17">
    <source>
        <dbReference type="PROSITE" id="PS50024"/>
    </source>
</evidence>
<dbReference type="RefSeq" id="XP_055875625.1">
    <property type="nucleotide sequence ID" value="XM_056019650.1"/>
</dbReference>
<dbReference type="SMART" id="SM00020">
    <property type="entry name" value="Tryp_SPc"/>
    <property type="match status" value="1"/>
</dbReference>
<dbReference type="Gene3D" id="4.10.400.10">
    <property type="entry name" value="Low-density Lipoprotein Receptor"/>
    <property type="match status" value="2"/>
</dbReference>
<evidence type="ECO:0000256" key="16">
    <source>
        <dbReference type="SAM" id="Phobius"/>
    </source>
</evidence>
<accession>A0A9W2ZKW1</accession>
<feature type="transmembrane region" description="Helical" evidence="16">
    <location>
        <begin position="112"/>
        <end position="135"/>
    </location>
</feature>
<keyword evidence="8 16" id="KW-1133">Transmembrane helix</keyword>
<dbReference type="GO" id="GO:0005886">
    <property type="term" value="C:plasma membrane"/>
    <property type="evidence" value="ECO:0007669"/>
    <property type="project" value="UniProtKB-SubCell"/>
</dbReference>
<organism evidence="21 22">
    <name type="scientific">Biomphalaria glabrata</name>
    <name type="common">Bloodfluke planorb</name>
    <name type="synonym">Freshwater snail</name>
    <dbReference type="NCBI Taxonomy" id="6526"/>
    <lineage>
        <taxon>Eukaryota</taxon>
        <taxon>Metazoa</taxon>
        <taxon>Spiralia</taxon>
        <taxon>Lophotrochozoa</taxon>
        <taxon>Mollusca</taxon>
        <taxon>Gastropoda</taxon>
        <taxon>Heterobranchia</taxon>
        <taxon>Euthyneura</taxon>
        <taxon>Panpulmonata</taxon>
        <taxon>Hygrophila</taxon>
        <taxon>Lymnaeoidea</taxon>
        <taxon>Planorbidae</taxon>
        <taxon>Biomphalaria</taxon>
    </lineage>
</organism>
<dbReference type="InterPro" id="IPR033116">
    <property type="entry name" value="TRYPSIN_SER"/>
</dbReference>
<dbReference type="CDD" id="cd00190">
    <property type="entry name" value="Tryp_SPc"/>
    <property type="match status" value="1"/>
</dbReference>
<dbReference type="Proteomes" id="UP001165740">
    <property type="component" value="Chromosome 2"/>
</dbReference>
<evidence type="ECO:0000256" key="4">
    <source>
        <dbReference type="ARBA" id="ARBA00022729"/>
    </source>
</evidence>
<evidence type="ECO:0000256" key="14">
    <source>
        <dbReference type="PROSITE-ProRule" id="PRU00196"/>
    </source>
</evidence>
<dbReference type="PROSITE" id="PS50068">
    <property type="entry name" value="LDLRA_2"/>
    <property type="match status" value="2"/>
</dbReference>
<dbReference type="PROSITE" id="PS00134">
    <property type="entry name" value="TRYPSIN_HIS"/>
    <property type="match status" value="1"/>
</dbReference>
<dbReference type="Pfam" id="PF01390">
    <property type="entry name" value="SEA"/>
    <property type="match status" value="1"/>
</dbReference>
<dbReference type="Gene3D" id="3.10.250.10">
    <property type="entry name" value="SRCR-like domain"/>
    <property type="match status" value="1"/>
</dbReference>
<dbReference type="InterPro" id="IPR036772">
    <property type="entry name" value="SRCR-like_dom_sf"/>
</dbReference>
<feature type="disulfide bond" evidence="12">
    <location>
        <begin position="411"/>
        <end position="472"/>
    </location>
</feature>
<evidence type="ECO:0000313" key="21">
    <source>
        <dbReference type="Proteomes" id="UP001165740"/>
    </source>
</evidence>
<protein>
    <submittedName>
        <fullName evidence="22 23">Atrial natriuretic peptide-converting enzyme-like isoform X1</fullName>
    </submittedName>
</protein>
<feature type="domain" description="SRCR" evidence="20">
    <location>
        <begin position="585"/>
        <end position="712"/>
    </location>
</feature>
<dbReference type="PANTHER" id="PTHR24252:SF7">
    <property type="entry name" value="HYALIN"/>
    <property type="match status" value="1"/>
</dbReference>
<evidence type="ECO:0000256" key="15">
    <source>
        <dbReference type="RuleBase" id="RU363034"/>
    </source>
</evidence>
<evidence type="ECO:0000259" key="18">
    <source>
        <dbReference type="PROSITE" id="PS50038"/>
    </source>
</evidence>
<dbReference type="InterPro" id="IPR018114">
    <property type="entry name" value="TRYPSIN_HIS"/>
</dbReference>
<dbReference type="InterPro" id="IPR002172">
    <property type="entry name" value="LDrepeatLR_classA_rpt"/>
</dbReference>
<feature type="disulfide bond" evidence="13">
    <location>
        <begin position="560"/>
        <end position="575"/>
    </location>
</feature>
<dbReference type="SUPFAM" id="SSF82671">
    <property type="entry name" value="SEA domain"/>
    <property type="match status" value="1"/>
</dbReference>
<reference evidence="22 23" key="1">
    <citation type="submission" date="2025-04" db="UniProtKB">
        <authorList>
            <consortium name="RefSeq"/>
        </authorList>
    </citation>
    <scope>IDENTIFICATION</scope>
</reference>
<dbReference type="PROSITE" id="PS00135">
    <property type="entry name" value="TRYPSIN_SER"/>
    <property type="match status" value="1"/>
</dbReference>
<dbReference type="InterPro" id="IPR023415">
    <property type="entry name" value="LDLR_class-A_CS"/>
</dbReference>
<keyword evidence="21" id="KW-1185">Reference proteome</keyword>
<dbReference type="SUPFAM" id="SSF56487">
    <property type="entry name" value="SRCR-like"/>
    <property type="match status" value="1"/>
</dbReference>
<comment type="caution">
    <text evidence="14">Lacks conserved residue(s) required for the propagation of feature annotation.</text>
</comment>
<keyword evidence="5 15" id="KW-0378">Hydrolase</keyword>
<name>A0A9W2ZKW1_BIOGL</name>
<dbReference type="RefSeq" id="XP_055875626.1">
    <property type="nucleotide sequence ID" value="XM_056019651.1"/>
</dbReference>
<evidence type="ECO:0000256" key="5">
    <source>
        <dbReference type="ARBA" id="ARBA00022801"/>
    </source>
</evidence>
<dbReference type="SMART" id="SM00192">
    <property type="entry name" value="LDLa"/>
    <property type="match status" value="2"/>
</dbReference>
<dbReference type="InterPro" id="IPR001190">
    <property type="entry name" value="SRCR"/>
</dbReference>
<evidence type="ECO:0000256" key="3">
    <source>
        <dbReference type="ARBA" id="ARBA00022692"/>
    </source>
</evidence>
<dbReference type="SUPFAM" id="SSF63501">
    <property type="entry name" value="Frizzled cysteine-rich domain"/>
    <property type="match status" value="2"/>
</dbReference>
<dbReference type="PROSITE" id="PS50024">
    <property type="entry name" value="SEA"/>
    <property type="match status" value="1"/>
</dbReference>
<dbReference type="Gene3D" id="2.40.10.10">
    <property type="entry name" value="Trypsin-like serine proteases"/>
    <property type="match status" value="1"/>
</dbReference>
<evidence type="ECO:0000256" key="1">
    <source>
        <dbReference type="ARBA" id="ARBA00004401"/>
    </source>
</evidence>
<dbReference type="CDD" id="cd00112">
    <property type="entry name" value="LDLa"/>
    <property type="match status" value="2"/>
</dbReference>
<evidence type="ECO:0000256" key="12">
    <source>
        <dbReference type="PROSITE-ProRule" id="PRU00090"/>
    </source>
</evidence>
<gene>
    <name evidence="22 23" type="primary">LOC106062913</name>
</gene>
<dbReference type="InterPro" id="IPR036055">
    <property type="entry name" value="LDL_receptor-like_sf"/>
</dbReference>
<dbReference type="AlphaFoldDB" id="A0A9W2ZKW1"/>
<evidence type="ECO:0000256" key="10">
    <source>
        <dbReference type="ARBA" id="ARBA00023157"/>
    </source>
</evidence>
<evidence type="ECO:0000256" key="13">
    <source>
        <dbReference type="PROSITE-ProRule" id="PRU00124"/>
    </source>
</evidence>
<feature type="disulfide bond" evidence="13">
    <location>
        <begin position="548"/>
        <end position="566"/>
    </location>
</feature>
<dbReference type="InterPro" id="IPR001254">
    <property type="entry name" value="Trypsin_dom"/>
</dbReference>
<dbReference type="PROSITE" id="PS01209">
    <property type="entry name" value="LDLRA_1"/>
    <property type="match status" value="1"/>
</dbReference>
<dbReference type="InterPro" id="IPR020067">
    <property type="entry name" value="Frizzled_dom"/>
</dbReference>
<keyword evidence="2 15" id="KW-0645">Protease</keyword>
<dbReference type="GO" id="GO:0006508">
    <property type="term" value="P:proteolysis"/>
    <property type="evidence" value="ECO:0007669"/>
    <property type="project" value="UniProtKB-KW"/>
</dbReference>
<feature type="disulfide bond" evidence="12">
    <location>
        <begin position="489"/>
        <end position="513"/>
    </location>
</feature>
<evidence type="ECO:0000256" key="8">
    <source>
        <dbReference type="ARBA" id="ARBA00022989"/>
    </source>
</evidence>
<evidence type="ECO:0000313" key="22">
    <source>
        <dbReference type="RefSeq" id="XP_055875625.1"/>
    </source>
</evidence>
<feature type="domain" description="Peptidase S1" evidence="19">
    <location>
        <begin position="729"/>
        <end position="974"/>
    </location>
</feature>
<proteinExistence type="predicted"/>
<keyword evidence="6 15" id="KW-0720">Serine protease</keyword>